<gene>
    <name evidence="1" type="ORF">GNP94_20910</name>
</gene>
<comment type="caution">
    <text evidence="1">The sequence shown here is derived from an EMBL/GenBank/DDBJ whole genome shotgun (WGS) entry which is preliminary data.</text>
</comment>
<dbReference type="Gene3D" id="3.40.50.720">
    <property type="entry name" value="NAD(P)-binding Rossmann-like Domain"/>
    <property type="match status" value="1"/>
</dbReference>
<organism evidence="1 2">
    <name type="scientific">Paenibacillus campinasensis</name>
    <dbReference type="NCBI Taxonomy" id="66347"/>
    <lineage>
        <taxon>Bacteria</taxon>
        <taxon>Bacillati</taxon>
        <taxon>Bacillota</taxon>
        <taxon>Bacilli</taxon>
        <taxon>Bacillales</taxon>
        <taxon>Paenibacillaceae</taxon>
        <taxon>Paenibacillus</taxon>
    </lineage>
</organism>
<sequence>MLFAQFMTTKESAAIVNMTSGLAFTPLAMAPTYSATKAFYQRLFHNADSRT</sequence>
<dbReference type="Pfam" id="PF00106">
    <property type="entry name" value="adh_short"/>
    <property type="match status" value="1"/>
</dbReference>
<dbReference type="Proteomes" id="UP000435177">
    <property type="component" value="Unassembled WGS sequence"/>
</dbReference>
<keyword evidence="2" id="KW-1185">Reference proteome</keyword>
<name>A0ABW9T544_9BACL</name>
<reference evidence="1 2" key="1">
    <citation type="submission" date="2019-11" db="EMBL/GenBank/DDBJ databases">
        <title>Draft genome sequences of five Paenibacillus species of dairy origin.</title>
        <authorList>
            <person name="Olajide A.M."/>
            <person name="Chen S."/>
            <person name="Lapointe G."/>
        </authorList>
    </citation>
    <scope>NUCLEOTIDE SEQUENCE [LARGE SCALE GENOMIC DNA]</scope>
    <source>
        <strain evidence="1 2">3CS1</strain>
    </source>
</reference>
<dbReference type="InterPro" id="IPR036291">
    <property type="entry name" value="NAD(P)-bd_dom_sf"/>
</dbReference>
<evidence type="ECO:0000313" key="1">
    <source>
        <dbReference type="EMBL" id="MUG68438.1"/>
    </source>
</evidence>
<dbReference type="SUPFAM" id="SSF51735">
    <property type="entry name" value="NAD(P)-binding Rossmann-fold domains"/>
    <property type="match status" value="1"/>
</dbReference>
<evidence type="ECO:0000313" key="2">
    <source>
        <dbReference type="Proteomes" id="UP000435177"/>
    </source>
</evidence>
<dbReference type="EMBL" id="WOAA01000026">
    <property type="protein sequence ID" value="MUG68438.1"/>
    <property type="molecule type" value="Genomic_DNA"/>
</dbReference>
<dbReference type="InterPro" id="IPR002347">
    <property type="entry name" value="SDR_fam"/>
</dbReference>
<accession>A0ABW9T544</accession>
<protein>
    <submittedName>
        <fullName evidence="1">SDR family NAD(P)-dependent oxidoreductase</fullName>
    </submittedName>
</protein>
<proteinExistence type="predicted"/>